<dbReference type="Proteomes" id="UP000054166">
    <property type="component" value="Unassembled WGS sequence"/>
</dbReference>
<evidence type="ECO:0000313" key="3">
    <source>
        <dbReference type="Proteomes" id="UP000054166"/>
    </source>
</evidence>
<proteinExistence type="predicted"/>
<dbReference type="HOGENOM" id="CLU_966485_0_0_1"/>
<gene>
    <name evidence="2" type="ORF">PILCRDRAFT_1334</name>
</gene>
<keyword evidence="3" id="KW-1185">Reference proteome</keyword>
<dbReference type="InParanoid" id="A0A0C3BXA4"/>
<evidence type="ECO:0000313" key="2">
    <source>
        <dbReference type="EMBL" id="KIM91133.1"/>
    </source>
</evidence>
<evidence type="ECO:0000256" key="1">
    <source>
        <dbReference type="SAM" id="MobiDB-lite"/>
    </source>
</evidence>
<reference evidence="2 3" key="1">
    <citation type="submission" date="2014-04" db="EMBL/GenBank/DDBJ databases">
        <authorList>
            <consortium name="DOE Joint Genome Institute"/>
            <person name="Kuo A."/>
            <person name="Tarkka M."/>
            <person name="Buscot F."/>
            <person name="Kohler A."/>
            <person name="Nagy L.G."/>
            <person name="Floudas D."/>
            <person name="Copeland A."/>
            <person name="Barry K.W."/>
            <person name="Cichocki N."/>
            <person name="Veneault-Fourrey C."/>
            <person name="LaButti K."/>
            <person name="Lindquist E.A."/>
            <person name="Lipzen A."/>
            <person name="Lundell T."/>
            <person name="Morin E."/>
            <person name="Murat C."/>
            <person name="Sun H."/>
            <person name="Tunlid A."/>
            <person name="Henrissat B."/>
            <person name="Grigoriev I.V."/>
            <person name="Hibbett D.S."/>
            <person name="Martin F."/>
            <person name="Nordberg H.P."/>
            <person name="Cantor M.N."/>
            <person name="Hua S.X."/>
        </authorList>
    </citation>
    <scope>NUCLEOTIDE SEQUENCE [LARGE SCALE GENOMIC DNA]</scope>
    <source>
        <strain evidence="2 3">F 1598</strain>
    </source>
</reference>
<accession>A0A0C3BXA4</accession>
<sequence length="285" mass="32461">MTRTRTPSVIPAGHTFLNPNTFMSQKGYHTVRDLLRKADNRNPDLFHMYIYNDFFGYAQLDLVDRALSTIHTNVVKRKYDEAMPLLEALTVFSDLESSWPTCDDGERVAHTNIAYGACLIATLRGLKKDGRLDSTNFPALETLLRNAAEWGEAMARMGCDSPYYVVCKGIGERLFGDKSNESVALEEARVEEWVAGLDKEEQKAVRAAMKEDEEEAAEGRVNKPWYAGGDEDDKDPDYALSRVWKEYKDYLADCPMVPVRGPMEWDISKWSPAERKEFSFDNMDI</sequence>
<reference evidence="3" key="2">
    <citation type="submission" date="2015-01" db="EMBL/GenBank/DDBJ databases">
        <title>Evolutionary Origins and Diversification of the Mycorrhizal Mutualists.</title>
        <authorList>
            <consortium name="DOE Joint Genome Institute"/>
            <consortium name="Mycorrhizal Genomics Consortium"/>
            <person name="Kohler A."/>
            <person name="Kuo A."/>
            <person name="Nagy L.G."/>
            <person name="Floudas D."/>
            <person name="Copeland A."/>
            <person name="Barry K.W."/>
            <person name="Cichocki N."/>
            <person name="Veneault-Fourrey C."/>
            <person name="LaButti K."/>
            <person name="Lindquist E.A."/>
            <person name="Lipzen A."/>
            <person name="Lundell T."/>
            <person name="Morin E."/>
            <person name="Murat C."/>
            <person name="Riley R."/>
            <person name="Ohm R."/>
            <person name="Sun H."/>
            <person name="Tunlid A."/>
            <person name="Henrissat B."/>
            <person name="Grigoriev I.V."/>
            <person name="Hibbett D.S."/>
            <person name="Martin F."/>
        </authorList>
    </citation>
    <scope>NUCLEOTIDE SEQUENCE [LARGE SCALE GENOMIC DNA]</scope>
    <source>
        <strain evidence="3">F 1598</strain>
    </source>
</reference>
<feature type="region of interest" description="Disordered" evidence="1">
    <location>
        <begin position="210"/>
        <end position="232"/>
    </location>
</feature>
<dbReference type="EMBL" id="KN832972">
    <property type="protein sequence ID" value="KIM91133.1"/>
    <property type="molecule type" value="Genomic_DNA"/>
</dbReference>
<dbReference type="OrthoDB" id="10037289at2759"/>
<name>A0A0C3BXA4_PILCF</name>
<dbReference type="AlphaFoldDB" id="A0A0C3BXA4"/>
<organism evidence="2 3">
    <name type="scientific">Piloderma croceum (strain F 1598)</name>
    <dbReference type="NCBI Taxonomy" id="765440"/>
    <lineage>
        <taxon>Eukaryota</taxon>
        <taxon>Fungi</taxon>
        <taxon>Dikarya</taxon>
        <taxon>Basidiomycota</taxon>
        <taxon>Agaricomycotina</taxon>
        <taxon>Agaricomycetes</taxon>
        <taxon>Agaricomycetidae</taxon>
        <taxon>Atheliales</taxon>
        <taxon>Atheliaceae</taxon>
        <taxon>Piloderma</taxon>
    </lineage>
</organism>
<protein>
    <submittedName>
        <fullName evidence="2">Uncharacterized protein</fullName>
    </submittedName>
</protein>